<evidence type="ECO:0000313" key="2">
    <source>
        <dbReference type="EMBL" id="TVO39427.1"/>
    </source>
</evidence>
<dbReference type="Proteomes" id="UP000319828">
    <property type="component" value="Unassembled WGS sequence"/>
</dbReference>
<dbReference type="EMBL" id="VMKJ01000002">
    <property type="protein sequence ID" value="TVO39427.1"/>
    <property type="molecule type" value="Genomic_DNA"/>
</dbReference>
<protein>
    <submittedName>
        <fullName evidence="2">Uncharacterized protein</fullName>
    </submittedName>
</protein>
<sequence>MSERNTYHPRKPKGGELVSEAMPFASQMNVSKERKEVDKRPNPIERYLDKFKFTNEKHIAWLKKEAVFYQIKHDAYSQLRDVDFRFCVEIADWFKREEGQKEIDEIRQKWAKYYSPSKKINYSVAMPKLIYSHLQALAKDSAISMNAVVFNLIEQAYIDKQNGSSFEEDVRNRFDELEKLILSSQKNNEVNDFQVSISEQNMACSLEDKIISLTAELKEAKDCNISIESIAALSSSAQSFKSHLEKRRKK</sequence>
<accession>A0A557PFI7</accession>
<feature type="region of interest" description="Disordered" evidence="1">
    <location>
        <begin position="1"/>
        <end position="37"/>
    </location>
</feature>
<dbReference type="RefSeq" id="WP_144387341.1">
    <property type="nucleotide sequence ID" value="NZ_CANNCB010000001.1"/>
</dbReference>
<evidence type="ECO:0000313" key="3">
    <source>
        <dbReference type="Proteomes" id="UP000319828"/>
    </source>
</evidence>
<reference evidence="2 3" key="1">
    <citation type="submission" date="2019-07" db="EMBL/GenBank/DDBJ databases">
        <title>The draft genome sequence of Vibrio algivorus M1486.</title>
        <authorList>
            <person name="Meng X."/>
        </authorList>
    </citation>
    <scope>NUCLEOTIDE SEQUENCE [LARGE SCALE GENOMIC DNA]</scope>
    <source>
        <strain evidence="2 3">M1486</strain>
    </source>
</reference>
<evidence type="ECO:0000256" key="1">
    <source>
        <dbReference type="SAM" id="MobiDB-lite"/>
    </source>
</evidence>
<comment type="caution">
    <text evidence="2">The sequence shown here is derived from an EMBL/GenBank/DDBJ whole genome shotgun (WGS) entry which is preliminary data.</text>
</comment>
<gene>
    <name evidence="2" type="ORF">FOF44_02240</name>
</gene>
<proteinExistence type="predicted"/>
<dbReference type="AlphaFoldDB" id="A0A557PFI7"/>
<name>A0A557PFI7_9VIBR</name>
<organism evidence="2 3">
    <name type="scientific">Vibrio algivorus</name>
    <dbReference type="NCBI Taxonomy" id="1667024"/>
    <lineage>
        <taxon>Bacteria</taxon>
        <taxon>Pseudomonadati</taxon>
        <taxon>Pseudomonadota</taxon>
        <taxon>Gammaproteobacteria</taxon>
        <taxon>Vibrionales</taxon>
        <taxon>Vibrionaceae</taxon>
        <taxon>Vibrio</taxon>
    </lineage>
</organism>